<dbReference type="Proteomes" id="UP000007174">
    <property type="component" value="Unassembled WGS sequence"/>
</dbReference>
<organism evidence="1 2">
    <name type="scientific">Colletotrichum higginsianum (strain IMI 349063)</name>
    <name type="common">Crucifer anthracnose fungus</name>
    <dbReference type="NCBI Taxonomy" id="759273"/>
    <lineage>
        <taxon>Eukaryota</taxon>
        <taxon>Fungi</taxon>
        <taxon>Dikarya</taxon>
        <taxon>Ascomycota</taxon>
        <taxon>Pezizomycotina</taxon>
        <taxon>Sordariomycetes</taxon>
        <taxon>Hypocreomycetidae</taxon>
        <taxon>Glomerellales</taxon>
        <taxon>Glomerellaceae</taxon>
        <taxon>Colletotrichum</taxon>
        <taxon>Colletotrichum destructivum species complex</taxon>
    </lineage>
</organism>
<name>H1V420_COLHI</name>
<proteinExistence type="predicted"/>
<reference evidence="2" key="1">
    <citation type="journal article" date="2012" name="Nat. Genet.">
        <title>Lifestyle transitions in plant pathogenic Colletotrichum fungi deciphered by genome and transcriptome analyses.</title>
        <authorList>
            <person name="O'Connell R.J."/>
            <person name="Thon M.R."/>
            <person name="Hacquard S."/>
            <person name="Amyotte S.G."/>
            <person name="Kleemann J."/>
            <person name="Torres M.F."/>
            <person name="Damm U."/>
            <person name="Buiate E.A."/>
            <person name="Epstein L."/>
            <person name="Alkan N."/>
            <person name="Altmueller J."/>
            <person name="Alvarado-Balderrama L."/>
            <person name="Bauser C.A."/>
            <person name="Becker C."/>
            <person name="Birren B.W."/>
            <person name="Chen Z."/>
            <person name="Choi J."/>
            <person name="Crouch J.A."/>
            <person name="Duvick J.P."/>
            <person name="Farman M.A."/>
            <person name="Gan P."/>
            <person name="Heiman D."/>
            <person name="Henrissat B."/>
            <person name="Howard R.J."/>
            <person name="Kabbage M."/>
            <person name="Koch C."/>
            <person name="Kracher B."/>
            <person name="Kubo Y."/>
            <person name="Law A.D."/>
            <person name="Lebrun M.-H."/>
            <person name="Lee Y.-H."/>
            <person name="Miyara I."/>
            <person name="Moore N."/>
            <person name="Neumann U."/>
            <person name="Nordstroem K."/>
            <person name="Panaccione D.G."/>
            <person name="Panstruga R."/>
            <person name="Place M."/>
            <person name="Proctor R.H."/>
            <person name="Prusky D."/>
            <person name="Rech G."/>
            <person name="Reinhardt R."/>
            <person name="Rollins J.A."/>
            <person name="Rounsley S."/>
            <person name="Schardl C.L."/>
            <person name="Schwartz D.C."/>
            <person name="Shenoy N."/>
            <person name="Shirasu K."/>
            <person name="Sikhakolli U.R."/>
            <person name="Stueber K."/>
            <person name="Sukno S.A."/>
            <person name="Sweigard J.A."/>
            <person name="Takano Y."/>
            <person name="Takahara H."/>
            <person name="Trail F."/>
            <person name="van der Does H.C."/>
            <person name="Voll L.M."/>
            <person name="Will I."/>
            <person name="Young S."/>
            <person name="Zeng Q."/>
            <person name="Zhang J."/>
            <person name="Zhou S."/>
            <person name="Dickman M.B."/>
            <person name="Schulze-Lefert P."/>
            <person name="Ver Loren van Themaat E."/>
            <person name="Ma L.-J."/>
            <person name="Vaillancourt L.J."/>
        </authorList>
    </citation>
    <scope>NUCLEOTIDE SEQUENCE [LARGE SCALE GENOMIC DNA]</scope>
    <source>
        <strain evidence="2">IMI 349063</strain>
    </source>
</reference>
<gene>
    <name evidence="1" type="ORF">CH063_00008</name>
</gene>
<dbReference type="EMBL" id="CACQ02001347">
    <property type="protein sequence ID" value="CCF34972.1"/>
    <property type="molecule type" value="Genomic_DNA"/>
</dbReference>
<evidence type="ECO:0000313" key="2">
    <source>
        <dbReference type="Proteomes" id="UP000007174"/>
    </source>
</evidence>
<protein>
    <submittedName>
        <fullName evidence="1">Uncharacterized protein</fullName>
    </submittedName>
</protein>
<sequence>MRHTSLGSGGQNIPVRDGVGLARGLSKPELVVCREWSEIFHLGTVALLERGAFGLAVPAVTRCGIGNELESGLIRLVDLDNDVLPVVAVVSDDVAVEWVVLGKSQEYMLIVLLSTVPT</sequence>
<evidence type="ECO:0000313" key="1">
    <source>
        <dbReference type="EMBL" id="CCF34972.1"/>
    </source>
</evidence>
<dbReference type="AlphaFoldDB" id="H1V420"/>
<accession>H1V420</accession>
<dbReference type="HOGENOM" id="CLU_2072969_0_0_1"/>